<protein>
    <submittedName>
        <fullName evidence="6">Serine carboxypeptidase s28 domain-containing protein</fullName>
    </submittedName>
</protein>
<keyword evidence="6" id="KW-0121">Carboxypeptidase</keyword>
<sequence length="468" mass="53577">MIEVSFENRDKYSGEELSCQQLLAGKPLLAIKPKDFCQYPGLLEEKSKTFGRNSFVSSPRIQFTFFNAPTLCPRTQVFFLDQKLDHFNSTDRRTFAQRYKAFVRLDSNWVFLEIGGESQMKGNSCLAGFGRFSYFNLEHRFYGESVPPGPLRESITLLNSRQAVADLRSFIQAMNNRYRWRHPKWLVYGCSYAGALAAWLRQKHPEIIVGAVAGSAPLQAIFDYSEFLESVLNTMRAFDKNGFKAFEKLESEYQSLTNVAEGFENISSSPFETDSPLPPKECAVSPVIDNAVRAVLNGHLKQFFETIKNVSAAEFLSKLDSKDSGKLEEDKQHEFWMHQRCTEFGFWQTKNSRVVRQRLRNTAALTLKCYIRQCEEFYHSIGLPDFYSAEKNIIGIDDTNALFGGNTNYTGSNVIFLNSEQDPWHTLSILEPPNDEVHTFLSAGHAHCHFAEEHVRAYQTVAKKWLEK</sequence>
<evidence type="ECO:0000256" key="5">
    <source>
        <dbReference type="ARBA" id="ARBA00023180"/>
    </source>
</evidence>
<gene>
    <name evidence="6" type="ORF">DdX_14563</name>
</gene>
<proteinExistence type="inferred from homology"/>
<evidence type="ECO:0000256" key="3">
    <source>
        <dbReference type="ARBA" id="ARBA00022729"/>
    </source>
</evidence>
<evidence type="ECO:0000313" key="7">
    <source>
        <dbReference type="Proteomes" id="UP001201812"/>
    </source>
</evidence>
<evidence type="ECO:0000256" key="4">
    <source>
        <dbReference type="ARBA" id="ARBA00022801"/>
    </source>
</evidence>
<reference evidence="6" key="1">
    <citation type="submission" date="2022-01" db="EMBL/GenBank/DDBJ databases">
        <title>Genome Sequence Resource for Two Populations of Ditylenchus destructor, the Migratory Endoparasitic Phytonematode.</title>
        <authorList>
            <person name="Zhang H."/>
            <person name="Lin R."/>
            <person name="Xie B."/>
        </authorList>
    </citation>
    <scope>NUCLEOTIDE SEQUENCE</scope>
    <source>
        <strain evidence="6">BazhouSP</strain>
    </source>
</reference>
<dbReference type="InterPro" id="IPR008758">
    <property type="entry name" value="Peptidase_S28"/>
</dbReference>
<keyword evidence="2" id="KW-0645">Protease</keyword>
<dbReference type="EMBL" id="JAKKPZ010000074">
    <property type="protein sequence ID" value="KAI1703948.1"/>
    <property type="molecule type" value="Genomic_DNA"/>
</dbReference>
<dbReference type="SUPFAM" id="SSF53474">
    <property type="entry name" value="alpha/beta-Hydrolases"/>
    <property type="match status" value="1"/>
</dbReference>
<comment type="caution">
    <text evidence="6">The sequence shown here is derived from an EMBL/GenBank/DDBJ whole genome shotgun (WGS) entry which is preliminary data.</text>
</comment>
<dbReference type="AlphaFoldDB" id="A0AAD4MT11"/>
<evidence type="ECO:0000256" key="2">
    <source>
        <dbReference type="ARBA" id="ARBA00022670"/>
    </source>
</evidence>
<accession>A0AAD4MT11</accession>
<dbReference type="GO" id="GO:0006508">
    <property type="term" value="P:proteolysis"/>
    <property type="evidence" value="ECO:0007669"/>
    <property type="project" value="UniProtKB-KW"/>
</dbReference>
<dbReference type="GO" id="GO:0070008">
    <property type="term" value="F:serine-type exopeptidase activity"/>
    <property type="evidence" value="ECO:0007669"/>
    <property type="project" value="InterPro"/>
</dbReference>
<keyword evidence="3" id="KW-0732">Signal</keyword>
<dbReference type="GO" id="GO:0008239">
    <property type="term" value="F:dipeptidyl-peptidase activity"/>
    <property type="evidence" value="ECO:0007669"/>
    <property type="project" value="TreeGrafter"/>
</dbReference>
<dbReference type="PANTHER" id="PTHR11010:SF117">
    <property type="entry name" value="SERINE PROTEASE 16"/>
    <property type="match status" value="1"/>
</dbReference>
<comment type="similarity">
    <text evidence="1">Belongs to the peptidase S28 family.</text>
</comment>
<dbReference type="PANTHER" id="PTHR11010">
    <property type="entry name" value="PROTEASE S28 PRO-X CARBOXYPEPTIDASE-RELATED"/>
    <property type="match status" value="1"/>
</dbReference>
<evidence type="ECO:0000313" key="6">
    <source>
        <dbReference type="EMBL" id="KAI1703948.1"/>
    </source>
</evidence>
<dbReference type="Gene3D" id="3.40.50.1820">
    <property type="entry name" value="alpha/beta hydrolase"/>
    <property type="match status" value="2"/>
</dbReference>
<organism evidence="6 7">
    <name type="scientific">Ditylenchus destructor</name>
    <dbReference type="NCBI Taxonomy" id="166010"/>
    <lineage>
        <taxon>Eukaryota</taxon>
        <taxon>Metazoa</taxon>
        <taxon>Ecdysozoa</taxon>
        <taxon>Nematoda</taxon>
        <taxon>Chromadorea</taxon>
        <taxon>Rhabditida</taxon>
        <taxon>Tylenchina</taxon>
        <taxon>Tylenchomorpha</taxon>
        <taxon>Sphaerularioidea</taxon>
        <taxon>Anguinidae</taxon>
        <taxon>Anguininae</taxon>
        <taxon>Ditylenchus</taxon>
    </lineage>
</organism>
<dbReference type="InterPro" id="IPR029058">
    <property type="entry name" value="AB_hydrolase_fold"/>
</dbReference>
<keyword evidence="7" id="KW-1185">Reference proteome</keyword>
<keyword evidence="4" id="KW-0378">Hydrolase</keyword>
<dbReference type="Pfam" id="PF05577">
    <property type="entry name" value="Peptidase_S28"/>
    <property type="match status" value="2"/>
</dbReference>
<name>A0AAD4MT11_9BILA</name>
<evidence type="ECO:0000256" key="1">
    <source>
        <dbReference type="ARBA" id="ARBA00011079"/>
    </source>
</evidence>
<dbReference type="GO" id="GO:0004180">
    <property type="term" value="F:carboxypeptidase activity"/>
    <property type="evidence" value="ECO:0007669"/>
    <property type="project" value="UniProtKB-KW"/>
</dbReference>
<keyword evidence="5" id="KW-0325">Glycoprotein</keyword>
<dbReference type="Proteomes" id="UP001201812">
    <property type="component" value="Unassembled WGS sequence"/>
</dbReference>